<evidence type="ECO:0000256" key="1">
    <source>
        <dbReference type="SAM" id="SignalP"/>
    </source>
</evidence>
<gene>
    <name evidence="3" type="ORF">GCM10007390_02680</name>
</gene>
<protein>
    <recommendedName>
        <fullName evidence="2">Inosine/uridine-preferring nucleoside hydrolase domain-containing protein</fullName>
    </recommendedName>
</protein>
<dbReference type="GO" id="GO:0016799">
    <property type="term" value="F:hydrolase activity, hydrolyzing N-glycosyl compounds"/>
    <property type="evidence" value="ECO:0007669"/>
    <property type="project" value="InterPro"/>
</dbReference>
<dbReference type="Pfam" id="PF01156">
    <property type="entry name" value="IU_nuc_hydro"/>
    <property type="match status" value="1"/>
</dbReference>
<proteinExistence type="predicted"/>
<name>A0A8J3CZQ2_9BACT</name>
<reference evidence="3 4" key="1">
    <citation type="journal article" date="2014" name="Int. J. Syst. Evol. Microbiol.">
        <title>Complete genome sequence of Corynebacterium casei LMG S-19264T (=DSM 44701T), isolated from a smear-ripened cheese.</title>
        <authorList>
            <consortium name="US DOE Joint Genome Institute (JGI-PGF)"/>
            <person name="Walter F."/>
            <person name="Albersmeier A."/>
            <person name="Kalinowski J."/>
            <person name="Ruckert C."/>
        </authorList>
    </citation>
    <scope>NUCLEOTIDE SEQUENCE [LARGE SCALE GENOMIC DNA]</scope>
    <source>
        <strain evidence="3 4">KCTC 12866</strain>
    </source>
</reference>
<evidence type="ECO:0000259" key="2">
    <source>
        <dbReference type="Pfam" id="PF01156"/>
    </source>
</evidence>
<keyword evidence="1" id="KW-0732">Signal</keyword>
<sequence length="318" mass="35286">MKLLTFFLLPFLFPLLLSAQVSVILDTDIGPDYDDVGAMAMLHSLADSGQVNILATVASNQSKYTASVLSVLNTYFKRPEIPIGVVRGRGVNMVAWQKWDSLVVAKYPHKVKSNEQAEDALSLYRRILAAQPDLSVTLVTVGFLTNMADLLISQPDKYSPLSGRELISRKVNKLVSMAGRFPSGKEFNVDRDPVSSKIVFDSWPTAIIFSGWEIGSKVHTGLPLTMNEKIKNSPVKDVFAMSIPLSKQDANGRMSWDQTAVLVAVKGHEPYYNLEEGRFVAHDNGSNDWHPNGKGHYRLIEKMPVPQVEQVLEALMAR</sequence>
<comment type="caution">
    <text evidence="3">The sequence shown here is derived from an EMBL/GenBank/DDBJ whole genome shotgun (WGS) entry which is preliminary data.</text>
</comment>
<feature type="domain" description="Inosine/uridine-preferring nucleoside hydrolase" evidence="2">
    <location>
        <begin position="23"/>
        <end position="266"/>
    </location>
</feature>
<dbReference type="PANTHER" id="PTHR43264:SF1">
    <property type="entry name" value="INOSINE_URIDINE-PREFERRING NUCLEOSIDE HYDROLASE DOMAIN-CONTAINING PROTEIN"/>
    <property type="match status" value="1"/>
</dbReference>
<keyword evidence="4" id="KW-1185">Reference proteome</keyword>
<dbReference type="SUPFAM" id="SSF53590">
    <property type="entry name" value="Nucleoside hydrolase"/>
    <property type="match status" value="1"/>
</dbReference>
<dbReference type="Gene3D" id="3.90.245.10">
    <property type="entry name" value="Ribonucleoside hydrolase-like"/>
    <property type="match status" value="1"/>
</dbReference>
<feature type="chain" id="PRO_5035147426" description="Inosine/uridine-preferring nucleoside hydrolase domain-containing protein" evidence="1">
    <location>
        <begin position="20"/>
        <end position="318"/>
    </location>
</feature>
<evidence type="ECO:0000313" key="4">
    <source>
        <dbReference type="Proteomes" id="UP000598271"/>
    </source>
</evidence>
<dbReference type="InterPro" id="IPR036452">
    <property type="entry name" value="Ribo_hydro-like"/>
</dbReference>
<organism evidence="3 4">
    <name type="scientific">Persicitalea jodogahamensis</name>
    <dbReference type="NCBI Taxonomy" id="402147"/>
    <lineage>
        <taxon>Bacteria</taxon>
        <taxon>Pseudomonadati</taxon>
        <taxon>Bacteroidota</taxon>
        <taxon>Cytophagia</taxon>
        <taxon>Cytophagales</taxon>
        <taxon>Spirosomataceae</taxon>
        <taxon>Persicitalea</taxon>
    </lineage>
</organism>
<feature type="signal peptide" evidence="1">
    <location>
        <begin position="1"/>
        <end position="19"/>
    </location>
</feature>
<dbReference type="AlphaFoldDB" id="A0A8J3CZQ2"/>
<dbReference type="RefSeq" id="WP_189562558.1">
    <property type="nucleotide sequence ID" value="NZ_BMXF01000001.1"/>
</dbReference>
<dbReference type="EMBL" id="BMXF01000001">
    <property type="protein sequence ID" value="GHB53388.1"/>
    <property type="molecule type" value="Genomic_DNA"/>
</dbReference>
<evidence type="ECO:0000313" key="3">
    <source>
        <dbReference type="EMBL" id="GHB53388.1"/>
    </source>
</evidence>
<dbReference type="PANTHER" id="PTHR43264">
    <property type="match status" value="1"/>
</dbReference>
<accession>A0A8J3CZQ2</accession>
<dbReference type="Proteomes" id="UP000598271">
    <property type="component" value="Unassembled WGS sequence"/>
</dbReference>
<dbReference type="InterPro" id="IPR001910">
    <property type="entry name" value="Inosine/uridine_hydrolase_dom"/>
</dbReference>